<proteinExistence type="predicted"/>
<feature type="transmembrane region" description="Helical" evidence="1">
    <location>
        <begin position="70"/>
        <end position="91"/>
    </location>
</feature>
<evidence type="ECO:0000313" key="4">
    <source>
        <dbReference type="Proteomes" id="UP001470752"/>
    </source>
</evidence>
<dbReference type="InterPro" id="IPR052020">
    <property type="entry name" value="Cyclic_di-GMP/3'3'-cGAMP_PDE"/>
</dbReference>
<dbReference type="PANTHER" id="PTHR45228">
    <property type="entry name" value="CYCLIC DI-GMP PHOSPHODIESTERASE TM_0186-RELATED"/>
    <property type="match status" value="1"/>
</dbReference>
<dbReference type="CDD" id="cd00077">
    <property type="entry name" value="HDc"/>
    <property type="match status" value="1"/>
</dbReference>
<feature type="domain" description="HD-GYP" evidence="2">
    <location>
        <begin position="221"/>
        <end position="431"/>
    </location>
</feature>
<feature type="transmembrane region" description="Helical" evidence="1">
    <location>
        <begin position="112"/>
        <end position="129"/>
    </location>
</feature>
<reference evidence="3 4" key="1">
    <citation type="submission" date="2024-04" db="EMBL/GenBank/DDBJ databases">
        <title>Human intestinal bacterial collection.</title>
        <authorList>
            <person name="Pauvert C."/>
            <person name="Hitch T.C.A."/>
            <person name="Clavel T."/>
        </authorList>
    </citation>
    <scope>NUCLEOTIDE SEQUENCE [LARGE SCALE GENOMIC DNA]</scope>
    <source>
        <strain evidence="3 4">CLA-AA-H161</strain>
    </source>
</reference>
<dbReference type="EMBL" id="JBBNFW010000078">
    <property type="protein sequence ID" value="MEQ2411725.1"/>
    <property type="molecule type" value="Genomic_DNA"/>
</dbReference>
<feature type="transmembrane region" description="Helical" evidence="1">
    <location>
        <begin position="172"/>
        <end position="190"/>
    </location>
</feature>
<dbReference type="SMART" id="SM00471">
    <property type="entry name" value="HDc"/>
    <property type="match status" value="1"/>
</dbReference>
<dbReference type="PROSITE" id="PS51832">
    <property type="entry name" value="HD_GYP"/>
    <property type="match status" value="1"/>
</dbReference>
<dbReference type="PANTHER" id="PTHR45228:SF5">
    <property type="entry name" value="CYCLIC DI-GMP PHOSPHODIESTERASE VC_1348-RELATED"/>
    <property type="match status" value="1"/>
</dbReference>
<keyword evidence="1" id="KW-0472">Membrane</keyword>
<protein>
    <submittedName>
        <fullName evidence="3">HD domain-containing phosphohydrolase</fullName>
    </submittedName>
</protein>
<gene>
    <name evidence="3" type="ORF">AAAX94_01490</name>
</gene>
<evidence type="ECO:0000313" key="3">
    <source>
        <dbReference type="EMBL" id="MEQ2411725.1"/>
    </source>
</evidence>
<dbReference type="Gene3D" id="1.10.3210.10">
    <property type="entry name" value="Hypothetical protein af1432"/>
    <property type="match status" value="1"/>
</dbReference>
<sequence length="435" mass="49892">MQFIKLQIGCLLVISYIEVTYIKATLKGKIPCNKRFDLLMAVAPWAVFFDGLTAWIVNHQDVIPGFVNRLAHLFFFVFMDLTIIITAEYMYEQLIGIDKNKTKALFLRRIPGALSLLLITAGIGKLGYIRGRTTWYSMGFSVYVCYGTIIFYYRMILFLVITRHRFLPKEKVMGTLSFILIAGLILAVQIRFPEVLLTSIFPTVLLLGIYIDFENPFIRKQTVHNEEMLDGFATMVENRDYNTGGHIKRTRAYVNLLLEKMRDDRYYRNILNKDYMLNVIHAAPLHDIGKIATPDSILQKPGKLTAAEYEIMKKHAATGGDIILQTFYNLDDADFRQIAYEVARFHHEKFNGKGYPDGLAGEQIPLHARIMAIADVFDAVSQKRCYRDAMPLEESFSIIEKGSGSDFDPRVVKIFLDAKEEVKELMEAIERKGEE</sequence>
<keyword evidence="4" id="KW-1185">Reference proteome</keyword>
<accession>A0ABV1CH61</accession>
<dbReference type="InterPro" id="IPR037522">
    <property type="entry name" value="HD_GYP_dom"/>
</dbReference>
<keyword evidence="1" id="KW-0812">Transmembrane</keyword>
<evidence type="ECO:0000259" key="2">
    <source>
        <dbReference type="PROSITE" id="PS51832"/>
    </source>
</evidence>
<feature type="transmembrane region" description="Helical" evidence="1">
    <location>
        <begin position="135"/>
        <end position="160"/>
    </location>
</feature>
<keyword evidence="1" id="KW-1133">Transmembrane helix</keyword>
<dbReference type="RefSeq" id="WP_349082281.1">
    <property type="nucleotide sequence ID" value="NZ_JBBNFW010000078.1"/>
</dbReference>
<dbReference type="Pfam" id="PF13487">
    <property type="entry name" value="HD_5"/>
    <property type="match status" value="1"/>
</dbReference>
<evidence type="ECO:0000256" key="1">
    <source>
        <dbReference type="SAM" id="Phobius"/>
    </source>
</evidence>
<feature type="transmembrane region" description="Helical" evidence="1">
    <location>
        <begin position="38"/>
        <end position="58"/>
    </location>
</feature>
<dbReference type="InterPro" id="IPR003607">
    <property type="entry name" value="HD/PDEase_dom"/>
</dbReference>
<comment type="caution">
    <text evidence="3">The sequence shown here is derived from an EMBL/GenBank/DDBJ whole genome shotgun (WGS) entry which is preliminary data.</text>
</comment>
<dbReference type="SUPFAM" id="SSF109604">
    <property type="entry name" value="HD-domain/PDEase-like"/>
    <property type="match status" value="1"/>
</dbReference>
<name>A0ABV1CH61_9FIRM</name>
<organism evidence="3 4">
    <name type="scientific">Blautia acetigignens</name>
    <dbReference type="NCBI Taxonomy" id="2981783"/>
    <lineage>
        <taxon>Bacteria</taxon>
        <taxon>Bacillati</taxon>
        <taxon>Bacillota</taxon>
        <taxon>Clostridia</taxon>
        <taxon>Lachnospirales</taxon>
        <taxon>Lachnospiraceae</taxon>
        <taxon>Blautia</taxon>
    </lineage>
</organism>
<dbReference type="Proteomes" id="UP001470752">
    <property type="component" value="Unassembled WGS sequence"/>
</dbReference>